<feature type="binding site" evidence="3">
    <location>
        <position position="174"/>
    </location>
    <ligand>
        <name>Cu cation</name>
        <dbReference type="ChEBI" id="CHEBI:23378"/>
    </ligand>
</feature>
<keyword evidence="4" id="KW-1015">Disulfide bond</keyword>
<feature type="transmembrane region" description="Helical" evidence="5">
    <location>
        <begin position="12"/>
        <end position="28"/>
    </location>
</feature>
<dbReference type="EMBL" id="QNRT01000004">
    <property type="protein sequence ID" value="RBP49219.1"/>
    <property type="molecule type" value="Genomic_DNA"/>
</dbReference>
<dbReference type="GO" id="GO:0046872">
    <property type="term" value="F:metal ion binding"/>
    <property type="evidence" value="ECO:0007669"/>
    <property type="project" value="UniProtKB-KW"/>
</dbReference>
<keyword evidence="3" id="KW-0479">Metal-binding</keyword>
<dbReference type="Proteomes" id="UP000253083">
    <property type="component" value="Unassembled WGS sequence"/>
</dbReference>
<evidence type="ECO:0000313" key="7">
    <source>
        <dbReference type="EMBL" id="RBP49219.1"/>
    </source>
</evidence>
<dbReference type="Pfam" id="PF02630">
    <property type="entry name" value="SCO1-SenC"/>
    <property type="match status" value="1"/>
</dbReference>
<evidence type="ECO:0000256" key="3">
    <source>
        <dbReference type="PIRSR" id="PIRSR603782-1"/>
    </source>
</evidence>
<feature type="binding site" evidence="3">
    <location>
        <position position="83"/>
    </location>
    <ligand>
        <name>Cu cation</name>
        <dbReference type="ChEBI" id="CHEBI:23378"/>
    </ligand>
</feature>
<accession>A0A395JI13</accession>
<evidence type="ECO:0000259" key="6">
    <source>
        <dbReference type="PROSITE" id="PS51352"/>
    </source>
</evidence>
<feature type="binding site" evidence="3">
    <location>
        <position position="87"/>
    </location>
    <ligand>
        <name>Cu cation</name>
        <dbReference type="ChEBI" id="CHEBI:23378"/>
    </ligand>
</feature>
<dbReference type="InterPro" id="IPR007410">
    <property type="entry name" value="LpqE-like"/>
</dbReference>
<evidence type="ECO:0000313" key="8">
    <source>
        <dbReference type="Proteomes" id="UP000253083"/>
    </source>
</evidence>
<dbReference type="InterPro" id="IPR036249">
    <property type="entry name" value="Thioredoxin-like_sf"/>
</dbReference>
<feature type="disulfide bond" description="Redox-active" evidence="4">
    <location>
        <begin position="83"/>
        <end position="87"/>
    </location>
</feature>
<protein>
    <submittedName>
        <fullName evidence="7">Cytochrome oxidase Cu insertion factor (SCO1/SenC/PrrC family)</fullName>
    </submittedName>
</protein>
<keyword evidence="5" id="KW-0472">Membrane</keyword>
<dbReference type="InterPro" id="IPR036182">
    <property type="entry name" value="PCuAC_sf"/>
</dbReference>
<dbReference type="OrthoDB" id="9790194at2"/>
<comment type="similarity">
    <text evidence="1">Belongs to the SCO1/2 family.</text>
</comment>
<dbReference type="PROSITE" id="PS51352">
    <property type="entry name" value="THIOREDOXIN_2"/>
    <property type="match status" value="1"/>
</dbReference>
<dbReference type="RefSeq" id="WP_113955084.1">
    <property type="nucleotide sequence ID" value="NZ_QNRT01000004.1"/>
</dbReference>
<reference evidence="7 8" key="1">
    <citation type="submission" date="2018-06" db="EMBL/GenBank/DDBJ databases">
        <title>Genomic Encyclopedia of Type Strains, Phase IV (KMG-IV): sequencing the most valuable type-strain genomes for metagenomic binning, comparative biology and taxonomic classification.</title>
        <authorList>
            <person name="Goeker M."/>
        </authorList>
    </citation>
    <scope>NUCLEOTIDE SEQUENCE [LARGE SCALE GENOMIC DNA]</scope>
    <source>
        <strain evidence="7 8">DSM 24032</strain>
    </source>
</reference>
<sequence>MKYQLGKVNPVFILVALLAIGIGVYIQLGSQSAPPQPEFKKLILLPTPRDLAPVTFTDHRGDTVNVDQFQGHWSIIFFGFTHCPDVCPTTMQTLKQVKQRVSEAGFWSNNKVIMVTVDPERDSVERLANYVPFFDNEFVGLRANVSDTTEFAKQVGVLFFKDKAADNGAYDVDHSAALILINPQGQYAGVITAPHKADEITADLIDLAKYQGINQATSNTSTTQATSALTENTTPSNTSALLFSDAWIRPAPPTATSMAAYFIVQNTSTKTISLTAVSSPDFAMSMMHESIMQNDVMSMEHLATLELAPGESASFEPMGKHVMLMKPKKSLLEGQSTKIVFSTADGQQITVDVPIKQPKQ</sequence>
<keyword evidence="5" id="KW-0812">Transmembrane</keyword>
<dbReference type="AlphaFoldDB" id="A0A395JI13"/>
<dbReference type="Gene3D" id="2.60.40.1890">
    <property type="entry name" value="PCu(A)C copper chaperone"/>
    <property type="match status" value="1"/>
</dbReference>
<dbReference type="Gene3D" id="3.40.30.10">
    <property type="entry name" value="Glutaredoxin"/>
    <property type="match status" value="1"/>
</dbReference>
<dbReference type="SUPFAM" id="SSF52833">
    <property type="entry name" value="Thioredoxin-like"/>
    <property type="match status" value="1"/>
</dbReference>
<evidence type="ECO:0000256" key="1">
    <source>
        <dbReference type="ARBA" id="ARBA00010996"/>
    </source>
</evidence>
<organism evidence="7 8">
    <name type="scientific">Arenicella xantha</name>
    <dbReference type="NCBI Taxonomy" id="644221"/>
    <lineage>
        <taxon>Bacteria</taxon>
        <taxon>Pseudomonadati</taxon>
        <taxon>Pseudomonadota</taxon>
        <taxon>Gammaproteobacteria</taxon>
        <taxon>Arenicellales</taxon>
        <taxon>Arenicellaceae</taxon>
        <taxon>Arenicella</taxon>
    </lineage>
</organism>
<keyword evidence="8" id="KW-1185">Reference proteome</keyword>
<feature type="domain" description="Thioredoxin" evidence="6">
    <location>
        <begin position="45"/>
        <end position="210"/>
    </location>
</feature>
<name>A0A395JI13_9GAMM</name>
<dbReference type="SUPFAM" id="SSF110087">
    <property type="entry name" value="DR1885-like metal-binding protein"/>
    <property type="match status" value="1"/>
</dbReference>
<keyword evidence="5" id="KW-1133">Transmembrane helix</keyword>
<keyword evidence="2 3" id="KW-0186">Copper</keyword>
<evidence type="ECO:0000256" key="4">
    <source>
        <dbReference type="PIRSR" id="PIRSR603782-2"/>
    </source>
</evidence>
<dbReference type="PANTHER" id="PTHR12151:SF25">
    <property type="entry name" value="LINALOOL DEHYDRATASE_ISOMERASE DOMAIN-CONTAINING PROTEIN"/>
    <property type="match status" value="1"/>
</dbReference>
<proteinExistence type="inferred from homology"/>
<evidence type="ECO:0000256" key="5">
    <source>
        <dbReference type="SAM" id="Phobius"/>
    </source>
</evidence>
<dbReference type="InParanoid" id="A0A395JI13"/>
<evidence type="ECO:0000256" key="2">
    <source>
        <dbReference type="ARBA" id="ARBA00023008"/>
    </source>
</evidence>
<gene>
    <name evidence="7" type="ORF">DFR28_104147</name>
</gene>
<dbReference type="CDD" id="cd02968">
    <property type="entry name" value="SCO"/>
    <property type="match status" value="1"/>
</dbReference>
<dbReference type="PANTHER" id="PTHR12151">
    <property type="entry name" value="ELECTRON TRANSPORT PROTIN SCO1/SENC FAMILY MEMBER"/>
    <property type="match status" value="1"/>
</dbReference>
<comment type="caution">
    <text evidence="7">The sequence shown here is derived from an EMBL/GenBank/DDBJ whole genome shotgun (WGS) entry which is preliminary data.</text>
</comment>
<dbReference type="InterPro" id="IPR013766">
    <property type="entry name" value="Thioredoxin_domain"/>
</dbReference>
<dbReference type="Pfam" id="PF04314">
    <property type="entry name" value="PCuAC"/>
    <property type="match status" value="1"/>
</dbReference>
<dbReference type="InterPro" id="IPR003782">
    <property type="entry name" value="SCO1/SenC"/>
</dbReference>